<dbReference type="Proteomes" id="UP000007431">
    <property type="component" value="Unassembled WGS sequence"/>
</dbReference>
<feature type="region of interest" description="Disordered" evidence="1">
    <location>
        <begin position="292"/>
        <end position="364"/>
    </location>
</feature>
<keyword evidence="2" id="KW-0812">Transmembrane</keyword>
<organism evidence="5">
    <name type="scientific">Schizophyllum commune (strain H4-8 / FGSC 9210)</name>
    <name type="common">Split gill fungus</name>
    <dbReference type="NCBI Taxonomy" id="578458"/>
    <lineage>
        <taxon>Eukaryota</taxon>
        <taxon>Fungi</taxon>
        <taxon>Dikarya</taxon>
        <taxon>Basidiomycota</taxon>
        <taxon>Agaricomycotina</taxon>
        <taxon>Agaricomycetes</taxon>
        <taxon>Agaricomycetidae</taxon>
        <taxon>Agaricales</taxon>
        <taxon>Schizophyllaceae</taxon>
        <taxon>Schizophyllum</taxon>
    </lineage>
</organism>
<feature type="chain" id="PRO_5003120203" description="Fibronectin type-III domain-containing protein" evidence="3">
    <location>
        <begin position="25"/>
        <end position="467"/>
    </location>
</feature>
<proteinExistence type="predicted"/>
<keyword evidence="2" id="KW-1133">Transmembrane helix</keyword>
<dbReference type="InParanoid" id="D8PNP0"/>
<dbReference type="AlphaFoldDB" id="D8PNP0"/>
<dbReference type="VEuPathDB" id="FungiDB:SCHCODRAFT_02612436"/>
<accession>D8PNP0</accession>
<feature type="signal peptide" evidence="3">
    <location>
        <begin position="1"/>
        <end position="24"/>
    </location>
</feature>
<dbReference type="EMBL" id="GL377302">
    <property type="protein sequence ID" value="EFJ02254.1"/>
    <property type="molecule type" value="Genomic_DNA"/>
</dbReference>
<reference evidence="4 5" key="1">
    <citation type="journal article" date="2010" name="Nat. Biotechnol.">
        <title>Genome sequence of the model mushroom Schizophyllum commune.</title>
        <authorList>
            <person name="Ohm R.A."/>
            <person name="de Jong J.F."/>
            <person name="Lugones L.G."/>
            <person name="Aerts A."/>
            <person name="Kothe E."/>
            <person name="Stajich J.E."/>
            <person name="de Vries R.P."/>
            <person name="Record E."/>
            <person name="Levasseur A."/>
            <person name="Baker S.E."/>
            <person name="Bartholomew K.A."/>
            <person name="Coutinho P.M."/>
            <person name="Erdmann S."/>
            <person name="Fowler T.J."/>
            <person name="Gathman A.C."/>
            <person name="Lombard V."/>
            <person name="Henrissat B."/>
            <person name="Knabe N."/>
            <person name="Kuees U."/>
            <person name="Lilly W.W."/>
            <person name="Lindquist E."/>
            <person name="Lucas S."/>
            <person name="Magnuson J.K."/>
            <person name="Piumi F."/>
            <person name="Raudaskoski M."/>
            <person name="Salamov A."/>
            <person name="Schmutz J."/>
            <person name="Schwarze F.W.M.R."/>
            <person name="vanKuyk P.A."/>
            <person name="Horton J.S."/>
            <person name="Grigoriev I.V."/>
            <person name="Woesten H.A.B."/>
        </authorList>
    </citation>
    <scope>NUCLEOTIDE SEQUENCE [LARGE SCALE GENOMIC DNA]</scope>
    <source>
        <strain evidence="5">H4-8 / FGSC 9210</strain>
    </source>
</reference>
<keyword evidence="5" id="KW-1185">Reference proteome</keyword>
<keyword evidence="3" id="KW-0732">Signal</keyword>
<evidence type="ECO:0000256" key="3">
    <source>
        <dbReference type="SAM" id="SignalP"/>
    </source>
</evidence>
<evidence type="ECO:0000313" key="5">
    <source>
        <dbReference type="Proteomes" id="UP000007431"/>
    </source>
</evidence>
<feature type="transmembrane region" description="Helical" evidence="2">
    <location>
        <begin position="259"/>
        <end position="284"/>
    </location>
</feature>
<dbReference type="eggNOG" id="ENOG502SM4T">
    <property type="taxonomic scope" value="Eukaryota"/>
</dbReference>
<keyword evidence="2" id="KW-0472">Membrane</keyword>
<evidence type="ECO:0000256" key="1">
    <source>
        <dbReference type="SAM" id="MobiDB-lite"/>
    </source>
</evidence>
<feature type="compositionally biased region" description="Low complexity" evidence="1">
    <location>
        <begin position="405"/>
        <end position="420"/>
    </location>
</feature>
<evidence type="ECO:0000313" key="4">
    <source>
        <dbReference type="EMBL" id="EFJ02254.1"/>
    </source>
</evidence>
<dbReference type="RefSeq" id="XP_003037156.1">
    <property type="nucleotide sequence ID" value="XM_003037110.1"/>
</dbReference>
<dbReference type="OrthoDB" id="2563021at2759"/>
<name>D8PNP0_SCHCM</name>
<dbReference type="HOGENOM" id="CLU_041803_0_0_1"/>
<protein>
    <recommendedName>
        <fullName evidence="6">Fibronectin type-III domain-containing protein</fullName>
    </recommendedName>
</protein>
<dbReference type="GeneID" id="9589833"/>
<feature type="compositionally biased region" description="Basic and acidic residues" evidence="1">
    <location>
        <begin position="458"/>
        <end position="467"/>
    </location>
</feature>
<gene>
    <name evidence="4" type="ORF">SCHCODRAFT_255398</name>
</gene>
<feature type="region of interest" description="Disordered" evidence="1">
    <location>
        <begin position="391"/>
        <end position="467"/>
    </location>
</feature>
<dbReference type="OMA" id="QYGWIDQ"/>
<evidence type="ECO:0008006" key="6">
    <source>
        <dbReference type="Google" id="ProtNLM"/>
    </source>
</evidence>
<evidence type="ECO:0000256" key="2">
    <source>
        <dbReference type="SAM" id="Phobius"/>
    </source>
</evidence>
<dbReference type="KEGG" id="scm:SCHCO_02612436"/>
<sequence>MSPSCRRCWIIAAAAACALTGAQAAIVEPMEQSFYFDYFRSTDLEPAPVPVTKQCETINIKWRREPATGPSATAPYFLQIYSSYYIFPFIVDAGSGSSFDFEIPFPPSTLYQICMFDSKGYSGGCQAVYSVIPSDDEKLSCSNSTLSFPDGPLDVDAQTYDGPLSQYGWPAQCTDIQVTPKNGTGPYTLTVAPASHPPFNMTVDDMSAINWTVSMSWASPFFISLADSDHNSWSYGPLHAGEGTTSSCLDVSSSNKLPAIASGAGIGGLVLGLLVGGLASWLFLRRKQRDPRARHPSYADSDPFASPMLGAHERGSYGSSQHLLPPLNTPGSRYQVEPFLLPQEDRDGATGPRSPGGGAQSNVYVVHHDGGRAPVTVYHGDDTQVVELPPMYPAGQEGEAASHHGTSGSARGASEASEMGLRIPSDHSRPPTQYSTHETYAEPPHVVETSALVSPPRRPGEFHKPRR</sequence>